<gene>
    <name evidence="2" type="ORF">ALC53_04778</name>
</gene>
<dbReference type="EMBL" id="KQ976455">
    <property type="protein sequence ID" value="KYM84990.1"/>
    <property type="molecule type" value="Genomic_DNA"/>
</dbReference>
<feature type="compositionally biased region" description="Basic and acidic residues" evidence="1">
    <location>
        <begin position="1"/>
        <end position="13"/>
    </location>
</feature>
<protein>
    <submittedName>
        <fullName evidence="2">Uncharacterized protein</fullName>
    </submittedName>
</protein>
<feature type="region of interest" description="Disordered" evidence="1">
    <location>
        <begin position="1"/>
        <end position="64"/>
    </location>
</feature>
<name>A0A195BK48_9HYME</name>
<dbReference type="AlphaFoldDB" id="A0A195BK48"/>
<evidence type="ECO:0000313" key="2">
    <source>
        <dbReference type="EMBL" id="KYM84990.1"/>
    </source>
</evidence>
<reference evidence="2 3" key="1">
    <citation type="submission" date="2015-09" db="EMBL/GenBank/DDBJ databases">
        <title>Atta colombica WGS genome.</title>
        <authorList>
            <person name="Nygaard S."/>
            <person name="Hu H."/>
            <person name="Boomsma J."/>
            <person name="Zhang G."/>
        </authorList>
    </citation>
    <scope>NUCLEOTIDE SEQUENCE [LARGE SCALE GENOMIC DNA]</scope>
    <source>
        <strain evidence="2">Treedump-2</strain>
        <tissue evidence="2">Whole body</tissue>
    </source>
</reference>
<organism evidence="2 3">
    <name type="scientific">Atta colombica</name>
    <dbReference type="NCBI Taxonomy" id="520822"/>
    <lineage>
        <taxon>Eukaryota</taxon>
        <taxon>Metazoa</taxon>
        <taxon>Ecdysozoa</taxon>
        <taxon>Arthropoda</taxon>
        <taxon>Hexapoda</taxon>
        <taxon>Insecta</taxon>
        <taxon>Pterygota</taxon>
        <taxon>Neoptera</taxon>
        <taxon>Endopterygota</taxon>
        <taxon>Hymenoptera</taxon>
        <taxon>Apocrita</taxon>
        <taxon>Aculeata</taxon>
        <taxon>Formicoidea</taxon>
        <taxon>Formicidae</taxon>
        <taxon>Myrmicinae</taxon>
        <taxon>Atta</taxon>
    </lineage>
</organism>
<evidence type="ECO:0000256" key="1">
    <source>
        <dbReference type="SAM" id="MobiDB-lite"/>
    </source>
</evidence>
<proteinExistence type="predicted"/>
<keyword evidence="3" id="KW-1185">Reference proteome</keyword>
<evidence type="ECO:0000313" key="3">
    <source>
        <dbReference type="Proteomes" id="UP000078540"/>
    </source>
</evidence>
<sequence length="64" mass="7283">MVAAKERQGTREEEKEEEEEETIGGKSGRPRKGGRVRNERGETHHIKPRRAEKKRFALPGLAMG</sequence>
<dbReference type="Proteomes" id="UP000078540">
    <property type="component" value="Unassembled WGS sequence"/>
</dbReference>
<feature type="compositionally biased region" description="Basic and acidic residues" evidence="1">
    <location>
        <begin position="36"/>
        <end position="45"/>
    </location>
</feature>
<accession>A0A195BK48</accession>